<dbReference type="EMBL" id="NIRI02000056">
    <property type="protein sequence ID" value="KAG5445997.1"/>
    <property type="molecule type" value="Genomic_DNA"/>
</dbReference>
<sequence>MHVSRYIEYRSDWNMRRPGAAHSVAWKHQKREIQLGSRSIQFSQEHLISLAWLANGDSSSNASSSNSSDTSEKEEDPRCGDLQTIGQGSKTLICISFTKLNIHLLLERVFMNFSWIFIDRYSNASKCYKAIFPGYSLTVTQMQANAIKKLHKFRNRSHFSRDAKRIYEMTYYSHASSVVSTVTPVFHKKTLSLTLYSSSVYVGAHESPIVAGLKGEILGYLHCIVALRPTT</sequence>
<evidence type="ECO:0000313" key="2">
    <source>
        <dbReference type="EMBL" id="KAG5445997.1"/>
    </source>
</evidence>
<proteinExistence type="predicted"/>
<reference evidence="2 3" key="1">
    <citation type="journal article" date="2018" name="Biotechnol. Adv.">
        <title>Improved genomic resources and new bioinformatic workflow for the carcinogenic parasite Clonorchis sinensis: Biotechnological implications.</title>
        <authorList>
            <person name="Wang D."/>
            <person name="Korhonen P.K."/>
            <person name="Gasser R.B."/>
            <person name="Young N.D."/>
        </authorList>
    </citation>
    <scope>NUCLEOTIDE SEQUENCE [LARGE SCALE GENOMIC DNA]</scope>
    <source>
        <strain evidence="2">Cs-k2</strain>
    </source>
</reference>
<dbReference type="InParanoid" id="A0A419PRR5"/>
<gene>
    <name evidence="2" type="ORF">CSKR_108117</name>
</gene>
<organism evidence="2 3">
    <name type="scientific">Clonorchis sinensis</name>
    <name type="common">Chinese liver fluke</name>
    <dbReference type="NCBI Taxonomy" id="79923"/>
    <lineage>
        <taxon>Eukaryota</taxon>
        <taxon>Metazoa</taxon>
        <taxon>Spiralia</taxon>
        <taxon>Lophotrochozoa</taxon>
        <taxon>Platyhelminthes</taxon>
        <taxon>Trematoda</taxon>
        <taxon>Digenea</taxon>
        <taxon>Opisthorchiida</taxon>
        <taxon>Opisthorchiata</taxon>
        <taxon>Opisthorchiidae</taxon>
        <taxon>Clonorchis</taxon>
    </lineage>
</organism>
<feature type="compositionally biased region" description="Low complexity" evidence="1">
    <location>
        <begin position="57"/>
        <end position="69"/>
    </location>
</feature>
<dbReference type="AlphaFoldDB" id="A0A419PRR5"/>
<keyword evidence="3" id="KW-1185">Reference proteome</keyword>
<comment type="caution">
    <text evidence="2">The sequence shown here is derived from an EMBL/GenBank/DDBJ whole genome shotgun (WGS) entry which is preliminary data.</text>
</comment>
<feature type="region of interest" description="Disordered" evidence="1">
    <location>
        <begin position="57"/>
        <end position="82"/>
    </location>
</feature>
<dbReference type="Proteomes" id="UP000286415">
    <property type="component" value="Unassembled WGS sequence"/>
</dbReference>
<reference evidence="2 3" key="2">
    <citation type="journal article" date="2021" name="Genomics">
        <title>High-quality reference genome for Clonorchis sinensis.</title>
        <authorList>
            <person name="Young N.D."/>
            <person name="Stroehlein A.J."/>
            <person name="Kinkar L."/>
            <person name="Wang T."/>
            <person name="Sohn W.M."/>
            <person name="Chang B.C.H."/>
            <person name="Kaur P."/>
            <person name="Weisz D."/>
            <person name="Dudchenko O."/>
            <person name="Aiden E.L."/>
            <person name="Korhonen P.K."/>
            <person name="Gasser R.B."/>
        </authorList>
    </citation>
    <scope>NUCLEOTIDE SEQUENCE [LARGE SCALE GENOMIC DNA]</scope>
    <source>
        <strain evidence="2">Cs-k2</strain>
    </source>
</reference>
<protein>
    <submittedName>
        <fullName evidence="2">Uncharacterized protein</fullName>
    </submittedName>
</protein>
<name>A0A419PRR5_CLOSI</name>
<evidence type="ECO:0000256" key="1">
    <source>
        <dbReference type="SAM" id="MobiDB-lite"/>
    </source>
</evidence>
<accession>A0A419PRR5</accession>
<evidence type="ECO:0000313" key="3">
    <source>
        <dbReference type="Proteomes" id="UP000286415"/>
    </source>
</evidence>